<protein>
    <recommendedName>
        <fullName evidence="4">ATPase V</fullName>
    </recommendedName>
</protein>
<reference evidence="3" key="1">
    <citation type="journal article" date="2019" name="Int. J. Syst. Evol. Microbiol.">
        <title>The Global Catalogue of Microorganisms (GCM) 10K type strain sequencing project: providing services to taxonomists for standard genome sequencing and annotation.</title>
        <authorList>
            <consortium name="The Broad Institute Genomics Platform"/>
            <consortium name="The Broad Institute Genome Sequencing Center for Infectious Disease"/>
            <person name="Wu L."/>
            <person name="Ma J."/>
        </authorList>
    </citation>
    <scope>NUCLEOTIDE SEQUENCE [LARGE SCALE GENOMIC DNA]</scope>
    <source>
        <strain evidence="3">CGMCC 1.19032</strain>
    </source>
</reference>
<evidence type="ECO:0000313" key="2">
    <source>
        <dbReference type="EMBL" id="MFC4720034.1"/>
    </source>
</evidence>
<gene>
    <name evidence="2" type="ORF">ACFO5I_09875</name>
</gene>
<dbReference type="Proteomes" id="UP001595969">
    <property type="component" value="Unassembled WGS sequence"/>
</dbReference>
<evidence type="ECO:0000256" key="1">
    <source>
        <dbReference type="SAM" id="Coils"/>
    </source>
</evidence>
<organism evidence="2 3">
    <name type="scientific">Enterococcus lemanii</name>
    <dbReference type="NCBI Taxonomy" id="1159752"/>
    <lineage>
        <taxon>Bacteria</taxon>
        <taxon>Bacillati</taxon>
        <taxon>Bacillota</taxon>
        <taxon>Bacilli</taxon>
        <taxon>Lactobacillales</taxon>
        <taxon>Enterococcaceae</taxon>
        <taxon>Enterococcus</taxon>
    </lineage>
</organism>
<feature type="coiled-coil region" evidence="1">
    <location>
        <begin position="35"/>
        <end position="73"/>
    </location>
</feature>
<comment type="caution">
    <text evidence="2">The sequence shown here is derived from an EMBL/GenBank/DDBJ whole genome shotgun (WGS) entry which is preliminary data.</text>
</comment>
<dbReference type="RefSeq" id="WP_204654464.1">
    <property type="nucleotide sequence ID" value="NZ_JAFBFD010000028.1"/>
</dbReference>
<name>A0ABV9MYC5_9ENTE</name>
<dbReference type="EMBL" id="JBHSGS010000054">
    <property type="protein sequence ID" value="MFC4720034.1"/>
    <property type="molecule type" value="Genomic_DNA"/>
</dbReference>
<keyword evidence="3" id="KW-1185">Reference proteome</keyword>
<evidence type="ECO:0008006" key="4">
    <source>
        <dbReference type="Google" id="ProtNLM"/>
    </source>
</evidence>
<keyword evidence="1" id="KW-0175">Coiled coil</keyword>
<sequence>MDAIQKIIGKINEQAQAERQEFEKNRLAEIDTNFLVEQRKIMQEHEQQLVKQTEQMQKRFQQQKNRLEVENRQEILKKKQAYLEKLFEEAHTEMTQWTLAQHRTFAEVVLAKLAITKGVFIPGGLVENGTYPKEWLEEVANKQNKKLTLASPSAVLEYGFLIEHEGVQYNFLYRDLLTEERRNKGREFMQVLFS</sequence>
<accession>A0ABV9MYC5</accession>
<evidence type="ECO:0000313" key="3">
    <source>
        <dbReference type="Proteomes" id="UP001595969"/>
    </source>
</evidence>
<proteinExistence type="predicted"/>